<evidence type="ECO:0000259" key="10">
    <source>
        <dbReference type="SMART" id="SM00976"/>
    </source>
</evidence>
<proteinExistence type="inferred from homology"/>
<reference evidence="11 13" key="2">
    <citation type="journal article" date="2013" name="Nature">
        <title>Insights into bilaterian evolution from three spiralian genomes.</title>
        <authorList>
            <person name="Simakov O."/>
            <person name="Marletaz F."/>
            <person name="Cho S.J."/>
            <person name="Edsinger-Gonzales E."/>
            <person name="Havlak P."/>
            <person name="Hellsten U."/>
            <person name="Kuo D.H."/>
            <person name="Larsson T."/>
            <person name="Lv J."/>
            <person name="Arendt D."/>
            <person name="Savage R."/>
            <person name="Osoegawa K."/>
            <person name="de Jong P."/>
            <person name="Grimwood J."/>
            <person name="Chapman J.A."/>
            <person name="Shapiro H."/>
            <person name="Aerts A."/>
            <person name="Otillar R.P."/>
            <person name="Terry A.Y."/>
            <person name="Boore J.L."/>
            <person name="Grigoriev I.V."/>
            <person name="Lindberg D.R."/>
            <person name="Seaver E.C."/>
            <person name="Weisblat D.A."/>
            <person name="Putnam N.H."/>
            <person name="Rokhsar D.S."/>
        </authorList>
    </citation>
    <scope>NUCLEOTIDE SEQUENCE</scope>
    <source>
        <strain evidence="11 13">I ESC-2004</strain>
    </source>
</reference>
<comment type="similarity">
    <text evidence="3">Belongs to the telombin family.</text>
</comment>
<dbReference type="SMART" id="SM00976">
    <property type="entry name" value="Telo_bind"/>
    <property type="match status" value="1"/>
</dbReference>
<dbReference type="EnsemblMetazoa" id="CapteT225881">
    <property type="protein sequence ID" value="CapteP225881"/>
    <property type="gene ID" value="CapteG225881"/>
</dbReference>
<feature type="domain" description="Telomeric single stranded DNA binding POT1/Cdc13" evidence="10">
    <location>
        <begin position="145"/>
        <end position="279"/>
    </location>
</feature>
<evidence type="ECO:0000256" key="4">
    <source>
        <dbReference type="ARBA" id="ARBA00015253"/>
    </source>
</evidence>
<dbReference type="GO" id="GO:0000783">
    <property type="term" value="C:nuclear telomere cap complex"/>
    <property type="evidence" value="ECO:0007669"/>
    <property type="project" value="TreeGrafter"/>
</dbReference>
<sequence length="671" mass="75840">MPFFLTSEKPDELVNLLPENLRHLPLDDISNDTETDQIYIRAQISFKGPYQKSRKYFKASLVEGNFCINAFFYDKIAEFCLTAAIGDTIAISKMRIEKNTRPSQGDHACQLIVNNDACVWACVEKPPLHNAPVPTIPRKVVKYTYTKLADLKPKTKANVWGVVRFFKSPTRSRGSDYNLFLTLVDPSIVAVQSKLRCSFFARTAEGLPEVQRSGDIVRIHRLEIQQHNDHLVGGNSPGISFLAFDGSLDGVMTPRTSSSSYTMTPDDEAMLHELRAWIDSWQGDLDSTPEIDSTTPDDPSQNAALPLDSLPVQSTRPKHIFTSISKIRNFAYCNLVVAKAVIAQDCCVLLRVWDGTKATQLFHEENQPDRLELLNSDEDLVCKAGDKMVDIWAFDNHFASASQIELRSFISVINLHASQPKSVSPPRIELTLHGGTSYGKKIEKLDNTHPEVEKLVERINEWELSFSLTCVVHDGHLDTDNPAAATLPCHAHQPISSLQQVQNHQTPYKFRVRVKVLELSPEPTKPHSICQIYCHECHFLSPYPESLQCQINDKPWLEMRDDNGDFRCPTQNCNSQIQTVFMMKLLLHDGDSSLRVGLWGNEAVKFLHDFSPSDVLLNEDLFASVSRSLLEICPKPTQTFDANRPWIECCVMSFSRNTDKKYLIFDTQLNT</sequence>
<evidence type="ECO:0000256" key="3">
    <source>
        <dbReference type="ARBA" id="ARBA00008442"/>
    </source>
</evidence>
<reference evidence="12" key="3">
    <citation type="submission" date="2015-06" db="UniProtKB">
        <authorList>
            <consortium name="EnsemblMetazoa"/>
        </authorList>
    </citation>
    <scope>IDENTIFICATION</scope>
</reference>
<gene>
    <name evidence="11" type="ORF">CAPTEDRAFT_225881</name>
</gene>
<dbReference type="OrthoDB" id="2186770at2759"/>
<dbReference type="GO" id="GO:0010521">
    <property type="term" value="F:telomerase inhibitor activity"/>
    <property type="evidence" value="ECO:0007669"/>
    <property type="project" value="TreeGrafter"/>
</dbReference>
<dbReference type="InterPro" id="IPR028389">
    <property type="entry name" value="POT1"/>
</dbReference>
<keyword evidence="7" id="KW-0238">DNA-binding</keyword>
<evidence type="ECO:0000256" key="5">
    <source>
        <dbReference type="ARBA" id="ARBA00022454"/>
    </source>
</evidence>
<name>R7UBK7_CAPTE</name>
<dbReference type="InterPro" id="IPR011564">
    <property type="entry name" value="Telomer_end-bd_POT1/Cdc13"/>
</dbReference>
<dbReference type="Gene3D" id="2.40.50.140">
    <property type="entry name" value="Nucleic acid-binding proteins"/>
    <property type="match status" value="3"/>
</dbReference>
<evidence type="ECO:0000313" key="12">
    <source>
        <dbReference type="EnsemblMetazoa" id="CapteP225881"/>
    </source>
</evidence>
<comment type="subcellular location">
    <subcellularLocation>
        <location evidence="2">Chromosome</location>
        <location evidence="2">Telomere</location>
    </subcellularLocation>
    <subcellularLocation>
        <location evidence="1">Nucleus</location>
    </subcellularLocation>
</comment>
<dbReference type="Pfam" id="PF16686">
    <property type="entry name" value="POT1PC"/>
    <property type="match status" value="1"/>
</dbReference>
<dbReference type="OMA" id="NHVHLAK"/>
<dbReference type="FunFam" id="2.40.50.140:FF:000119">
    <property type="entry name" value="Protection of telomeres 1 homolog"/>
    <property type="match status" value="1"/>
</dbReference>
<organism evidence="11">
    <name type="scientific">Capitella teleta</name>
    <name type="common">Polychaete worm</name>
    <dbReference type="NCBI Taxonomy" id="283909"/>
    <lineage>
        <taxon>Eukaryota</taxon>
        <taxon>Metazoa</taxon>
        <taxon>Spiralia</taxon>
        <taxon>Lophotrochozoa</taxon>
        <taxon>Annelida</taxon>
        <taxon>Polychaeta</taxon>
        <taxon>Sedentaria</taxon>
        <taxon>Scolecida</taxon>
        <taxon>Capitellidae</taxon>
        <taxon>Capitella</taxon>
    </lineage>
</organism>
<evidence type="ECO:0000256" key="6">
    <source>
        <dbReference type="ARBA" id="ARBA00022895"/>
    </source>
</evidence>
<dbReference type="SUPFAM" id="SSF50249">
    <property type="entry name" value="Nucleic acid-binding proteins"/>
    <property type="match status" value="2"/>
</dbReference>
<dbReference type="InterPro" id="IPR032042">
    <property type="entry name" value="POT1PC"/>
</dbReference>
<dbReference type="EMBL" id="KB305800">
    <property type="protein sequence ID" value="ELU00652.1"/>
    <property type="molecule type" value="Genomic_DNA"/>
</dbReference>
<dbReference type="EMBL" id="AMQN01009619">
    <property type="status" value="NOT_ANNOTATED_CDS"/>
    <property type="molecule type" value="Genomic_DNA"/>
</dbReference>
<evidence type="ECO:0000313" key="11">
    <source>
        <dbReference type="EMBL" id="ELU00652.1"/>
    </source>
</evidence>
<accession>R7UBK7</accession>
<dbReference type="HOGENOM" id="CLU_019567_0_0_1"/>
<evidence type="ECO:0000256" key="7">
    <source>
        <dbReference type="ARBA" id="ARBA00023125"/>
    </source>
</evidence>
<evidence type="ECO:0000256" key="1">
    <source>
        <dbReference type="ARBA" id="ARBA00004123"/>
    </source>
</evidence>
<dbReference type="GO" id="GO:0098505">
    <property type="term" value="F:G-rich strand telomeric DNA binding"/>
    <property type="evidence" value="ECO:0007669"/>
    <property type="project" value="TreeGrafter"/>
</dbReference>
<evidence type="ECO:0000256" key="9">
    <source>
        <dbReference type="SAM" id="MobiDB-lite"/>
    </source>
</evidence>
<dbReference type="AlphaFoldDB" id="R7UBK7"/>
<dbReference type="PANTHER" id="PTHR14513">
    <property type="entry name" value="PROTECTION OF TELOMERES 1"/>
    <property type="match status" value="1"/>
</dbReference>
<feature type="region of interest" description="Disordered" evidence="9">
    <location>
        <begin position="287"/>
        <end position="307"/>
    </location>
</feature>
<feature type="compositionally biased region" description="Polar residues" evidence="9">
    <location>
        <begin position="290"/>
        <end position="303"/>
    </location>
</feature>
<keyword evidence="5" id="KW-0158">Chromosome</keyword>
<dbReference type="InterPro" id="IPR012340">
    <property type="entry name" value="NA-bd_OB-fold"/>
</dbReference>
<evidence type="ECO:0000256" key="8">
    <source>
        <dbReference type="ARBA" id="ARBA00023242"/>
    </source>
</evidence>
<reference evidence="13" key="1">
    <citation type="submission" date="2012-12" db="EMBL/GenBank/DDBJ databases">
        <authorList>
            <person name="Hellsten U."/>
            <person name="Grimwood J."/>
            <person name="Chapman J.A."/>
            <person name="Shapiro H."/>
            <person name="Aerts A."/>
            <person name="Otillar R.P."/>
            <person name="Terry A.Y."/>
            <person name="Boore J.L."/>
            <person name="Simakov O."/>
            <person name="Marletaz F."/>
            <person name="Cho S.-J."/>
            <person name="Edsinger-Gonzales E."/>
            <person name="Havlak P."/>
            <person name="Kuo D.-H."/>
            <person name="Larsson T."/>
            <person name="Lv J."/>
            <person name="Arendt D."/>
            <person name="Savage R."/>
            <person name="Osoegawa K."/>
            <person name="de Jong P."/>
            <person name="Lindberg D.R."/>
            <person name="Seaver E.C."/>
            <person name="Weisblat D.A."/>
            <person name="Putnam N.H."/>
            <person name="Grigoriev I.V."/>
            <person name="Rokhsar D.S."/>
        </authorList>
    </citation>
    <scope>NUCLEOTIDE SEQUENCE</scope>
    <source>
        <strain evidence="13">I ESC-2004</strain>
    </source>
</reference>
<dbReference type="STRING" id="283909.R7UBK7"/>
<keyword evidence="13" id="KW-1185">Reference proteome</keyword>
<dbReference type="GO" id="GO:0032210">
    <property type="term" value="P:regulation of telomere maintenance via telomerase"/>
    <property type="evidence" value="ECO:0007669"/>
    <property type="project" value="TreeGrafter"/>
</dbReference>
<protein>
    <recommendedName>
        <fullName evidence="4">Protection of telomeres protein 1</fullName>
    </recommendedName>
</protein>
<dbReference type="PANTHER" id="PTHR14513:SF0">
    <property type="entry name" value="PROTECTION OF TELOMERES PROTEIN 1"/>
    <property type="match status" value="1"/>
</dbReference>
<evidence type="ECO:0000256" key="2">
    <source>
        <dbReference type="ARBA" id="ARBA00004574"/>
    </source>
</evidence>
<dbReference type="GO" id="GO:0016233">
    <property type="term" value="P:telomere capping"/>
    <property type="evidence" value="ECO:0007669"/>
    <property type="project" value="TreeGrafter"/>
</dbReference>
<keyword evidence="6" id="KW-0779">Telomere</keyword>
<dbReference type="Pfam" id="PF02765">
    <property type="entry name" value="POT1"/>
    <property type="match status" value="1"/>
</dbReference>
<evidence type="ECO:0000313" key="13">
    <source>
        <dbReference type="Proteomes" id="UP000014760"/>
    </source>
</evidence>
<dbReference type="CDD" id="cd04497">
    <property type="entry name" value="hPOT1_OB1_like"/>
    <property type="match status" value="1"/>
</dbReference>
<keyword evidence="8" id="KW-0539">Nucleus</keyword>
<dbReference type="Proteomes" id="UP000014760">
    <property type="component" value="Unassembled WGS sequence"/>
</dbReference>